<feature type="domain" description="Lipase" evidence="7">
    <location>
        <begin position="5"/>
        <end position="301"/>
    </location>
</feature>
<evidence type="ECO:0000256" key="2">
    <source>
        <dbReference type="ARBA" id="ARBA00010701"/>
    </source>
</evidence>
<evidence type="ECO:0000256" key="4">
    <source>
        <dbReference type="ARBA" id="ARBA00022723"/>
    </source>
</evidence>
<accession>A0A7K6MUP4</accession>
<dbReference type="GO" id="GO:0004465">
    <property type="term" value="F:lipoprotein lipase activity"/>
    <property type="evidence" value="ECO:0007669"/>
    <property type="project" value="InterPro"/>
</dbReference>
<comment type="subcellular location">
    <subcellularLocation>
        <location evidence="1">Secreted</location>
    </subcellularLocation>
</comment>
<dbReference type="Pfam" id="PF00151">
    <property type="entry name" value="Lipase"/>
    <property type="match status" value="1"/>
</dbReference>
<dbReference type="PANTHER" id="PTHR11610">
    <property type="entry name" value="LIPASE"/>
    <property type="match status" value="1"/>
</dbReference>
<dbReference type="SUPFAM" id="SSF53474">
    <property type="entry name" value="alpha/beta-Hydrolases"/>
    <property type="match status" value="1"/>
</dbReference>
<dbReference type="FunFam" id="3.40.50.1820:FF:000441">
    <property type="entry name" value="Lipoprotein lipase"/>
    <property type="match status" value="1"/>
</dbReference>
<dbReference type="PRINTS" id="PR00821">
    <property type="entry name" value="TAGLIPASE"/>
</dbReference>
<evidence type="ECO:0000256" key="6">
    <source>
        <dbReference type="RuleBase" id="RU004262"/>
    </source>
</evidence>
<dbReference type="GO" id="GO:0046872">
    <property type="term" value="F:metal ion binding"/>
    <property type="evidence" value="ECO:0007669"/>
    <property type="project" value="UniProtKB-KW"/>
</dbReference>
<organism evidence="8 9">
    <name type="scientific">Panurus biarmicus</name>
    <name type="common">Bearded tit</name>
    <dbReference type="NCBI Taxonomy" id="181101"/>
    <lineage>
        <taxon>Eukaryota</taxon>
        <taxon>Metazoa</taxon>
        <taxon>Chordata</taxon>
        <taxon>Craniata</taxon>
        <taxon>Vertebrata</taxon>
        <taxon>Euteleostomi</taxon>
        <taxon>Archelosauria</taxon>
        <taxon>Archosauria</taxon>
        <taxon>Dinosauria</taxon>
        <taxon>Saurischia</taxon>
        <taxon>Theropoda</taxon>
        <taxon>Coelurosauria</taxon>
        <taxon>Aves</taxon>
        <taxon>Neognathae</taxon>
        <taxon>Neoaves</taxon>
        <taxon>Telluraves</taxon>
        <taxon>Australaves</taxon>
        <taxon>Passeriformes</taxon>
        <taxon>Sylvioidea</taxon>
        <taxon>Sylviidae</taxon>
        <taxon>Sylviidae incertae sedis</taxon>
        <taxon>Panurus</taxon>
    </lineage>
</organism>
<protein>
    <submittedName>
        <fullName evidence="8">LIPL lipase</fullName>
    </submittedName>
</protein>
<dbReference type="GO" id="GO:0034372">
    <property type="term" value="P:very-low-density lipoprotein particle remodeling"/>
    <property type="evidence" value="ECO:0007669"/>
    <property type="project" value="TreeGrafter"/>
</dbReference>
<dbReference type="InterPro" id="IPR013818">
    <property type="entry name" value="Lipase"/>
</dbReference>
<keyword evidence="3" id="KW-0964">Secreted</keyword>
<reference evidence="8 9" key="1">
    <citation type="submission" date="2019-09" db="EMBL/GenBank/DDBJ databases">
        <title>Bird 10,000 Genomes (B10K) Project - Family phase.</title>
        <authorList>
            <person name="Zhang G."/>
        </authorList>
    </citation>
    <scope>NUCLEOTIDE SEQUENCE [LARGE SCALE GENOMIC DNA]</scope>
    <source>
        <strain evidence="8">B10K-DU-030-18</strain>
    </source>
</reference>
<dbReference type="GO" id="GO:0016042">
    <property type="term" value="P:lipid catabolic process"/>
    <property type="evidence" value="ECO:0007669"/>
    <property type="project" value="TreeGrafter"/>
</dbReference>
<gene>
    <name evidence="8" type="primary">Lpl</name>
    <name evidence="8" type="ORF">PANBIA_R12081</name>
</gene>
<keyword evidence="5" id="KW-0443">Lipid metabolism</keyword>
<evidence type="ECO:0000256" key="3">
    <source>
        <dbReference type="ARBA" id="ARBA00022525"/>
    </source>
</evidence>
<comment type="similarity">
    <text evidence="2 6">Belongs to the AB hydrolase superfamily. Lipase family.</text>
</comment>
<proteinExistence type="inferred from homology"/>
<dbReference type="Gene3D" id="3.40.50.1820">
    <property type="entry name" value="alpha/beta hydrolase"/>
    <property type="match status" value="1"/>
</dbReference>
<dbReference type="InterPro" id="IPR033906">
    <property type="entry name" value="Lipase_N"/>
</dbReference>
<dbReference type="CDD" id="cd00707">
    <property type="entry name" value="Pancreat_lipase_like"/>
    <property type="match status" value="1"/>
</dbReference>
<dbReference type="InterPro" id="IPR000734">
    <property type="entry name" value="TAG_lipase"/>
</dbReference>
<evidence type="ECO:0000313" key="9">
    <source>
        <dbReference type="Proteomes" id="UP000545574"/>
    </source>
</evidence>
<dbReference type="AlphaFoldDB" id="A0A7K6MUP4"/>
<feature type="non-terminal residue" evidence="8">
    <location>
        <position position="302"/>
    </location>
</feature>
<keyword evidence="4" id="KW-0479">Metal-binding</keyword>
<name>A0A7K6MUP4_PANBI</name>
<comment type="caution">
    <text evidence="8">The sequence shown here is derived from an EMBL/GenBank/DDBJ whole genome shotgun (WGS) entry which is preliminary data.</text>
</comment>
<dbReference type="Proteomes" id="UP000545574">
    <property type="component" value="Unassembled WGS sequence"/>
</dbReference>
<evidence type="ECO:0000256" key="1">
    <source>
        <dbReference type="ARBA" id="ARBA00004613"/>
    </source>
</evidence>
<dbReference type="GO" id="GO:0005615">
    <property type="term" value="C:extracellular space"/>
    <property type="evidence" value="ECO:0007669"/>
    <property type="project" value="TreeGrafter"/>
</dbReference>
<evidence type="ECO:0000313" key="8">
    <source>
        <dbReference type="EMBL" id="NWW40777.1"/>
    </source>
</evidence>
<dbReference type="InterPro" id="IPR002330">
    <property type="entry name" value="Lipo_Lipase"/>
</dbReference>
<feature type="non-terminal residue" evidence="8">
    <location>
        <position position="1"/>
    </location>
</feature>
<dbReference type="PANTHER" id="PTHR11610:SF3">
    <property type="entry name" value="LIPOPROTEIN LIPASE"/>
    <property type="match status" value="1"/>
</dbReference>
<dbReference type="EMBL" id="VZRT01005982">
    <property type="protein sequence ID" value="NWW40777.1"/>
    <property type="molecule type" value="Genomic_DNA"/>
</dbReference>
<dbReference type="InterPro" id="IPR029058">
    <property type="entry name" value="AB_hydrolase_fold"/>
</dbReference>
<keyword evidence="9" id="KW-1185">Reference proteome</keyword>
<dbReference type="GO" id="GO:0034185">
    <property type="term" value="F:apolipoprotein binding"/>
    <property type="evidence" value="ECO:0007669"/>
    <property type="project" value="TreeGrafter"/>
</dbReference>
<evidence type="ECO:0000256" key="5">
    <source>
        <dbReference type="ARBA" id="ARBA00023098"/>
    </source>
</evidence>
<evidence type="ECO:0000259" key="7">
    <source>
        <dbReference type="Pfam" id="PF00151"/>
    </source>
</evidence>
<sequence length="302" mass="33671">EGENNFEGIESKFSLRTPAEPDEDVCYLVPGQVNSLAQCNFNHTSKTFVVIHGWTVRSGRNLPFNRTSDKHVSSIIHGSNKNPSINKTFSFVSSDVLCLVNSSLLQEQFNYPLNNLHLLGYSLGAHAAGIAGNLTKKKVNRITGLDPAGPTFEYADELTRLSPDDAEFVDVLHTYTRGSPDRSIGIQKPVGHIDIYPNGGGFQPGCNLGEALRLIAEKGFGDVDQLVKCSHERSIHLFIDSLLNEEKPSMAYRCNTKEAFEKGLCLSCRKNRCNNLGYKVNRVRTKRNTKMYLKTRAQMPYK</sequence>
<dbReference type="PRINTS" id="PR00822">
    <property type="entry name" value="LIPOLIPASE"/>
</dbReference>